<dbReference type="AlphaFoldDB" id="A0AAE0ZAP8"/>
<evidence type="ECO:0000313" key="2">
    <source>
        <dbReference type="EMBL" id="KAK3764982.1"/>
    </source>
</evidence>
<dbReference type="EMBL" id="JAWDGP010004362">
    <property type="protein sequence ID" value="KAK3764982.1"/>
    <property type="molecule type" value="Genomic_DNA"/>
</dbReference>
<feature type="region of interest" description="Disordered" evidence="1">
    <location>
        <begin position="27"/>
        <end position="53"/>
    </location>
</feature>
<gene>
    <name evidence="2" type="ORF">RRG08_011069</name>
</gene>
<accession>A0AAE0ZAP8</accession>
<sequence length="80" mass="8481">MQSQTVLGESMPILQVASRLLIHHLPDSTIDESNPSGSPATGGSSGNLSNKHPAVERRLTYLCEDDGSSSEVLLSNFNVS</sequence>
<keyword evidence="3" id="KW-1185">Reference proteome</keyword>
<organism evidence="2 3">
    <name type="scientific">Elysia crispata</name>
    <name type="common">lettuce slug</name>
    <dbReference type="NCBI Taxonomy" id="231223"/>
    <lineage>
        <taxon>Eukaryota</taxon>
        <taxon>Metazoa</taxon>
        <taxon>Spiralia</taxon>
        <taxon>Lophotrochozoa</taxon>
        <taxon>Mollusca</taxon>
        <taxon>Gastropoda</taxon>
        <taxon>Heterobranchia</taxon>
        <taxon>Euthyneura</taxon>
        <taxon>Panpulmonata</taxon>
        <taxon>Sacoglossa</taxon>
        <taxon>Placobranchoidea</taxon>
        <taxon>Plakobranchidae</taxon>
        <taxon>Elysia</taxon>
    </lineage>
</organism>
<protein>
    <submittedName>
        <fullName evidence="2">Uncharacterized protein</fullName>
    </submittedName>
</protein>
<evidence type="ECO:0000313" key="3">
    <source>
        <dbReference type="Proteomes" id="UP001283361"/>
    </source>
</evidence>
<dbReference type="Proteomes" id="UP001283361">
    <property type="component" value="Unassembled WGS sequence"/>
</dbReference>
<feature type="compositionally biased region" description="Low complexity" evidence="1">
    <location>
        <begin position="33"/>
        <end position="42"/>
    </location>
</feature>
<reference evidence="2" key="1">
    <citation type="journal article" date="2023" name="G3 (Bethesda)">
        <title>A reference genome for the long-term kleptoplast-retaining sea slug Elysia crispata morphotype clarki.</title>
        <authorList>
            <person name="Eastman K.E."/>
            <person name="Pendleton A.L."/>
            <person name="Shaikh M.A."/>
            <person name="Suttiyut T."/>
            <person name="Ogas R."/>
            <person name="Tomko P."/>
            <person name="Gavelis G."/>
            <person name="Widhalm J.R."/>
            <person name="Wisecaver J.H."/>
        </authorList>
    </citation>
    <scope>NUCLEOTIDE SEQUENCE</scope>
    <source>
        <strain evidence="2">ECLA1</strain>
    </source>
</reference>
<proteinExistence type="predicted"/>
<comment type="caution">
    <text evidence="2">The sequence shown here is derived from an EMBL/GenBank/DDBJ whole genome shotgun (WGS) entry which is preliminary data.</text>
</comment>
<evidence type="ECO:0000256" key="1">
    <source>
        <dbReference type="SAM" id="MobiDB-lite"/>
    </source>
</evidence>
<name>A0AAE0ZAP8_9GAST</name>